<reference evidence="2 3" key="1">
    <citation type="journal article" date="2022" name="Gigascience">
        <title>A chromosome-level genome assembly and annotation of the desert horned lizard, Phrynosoma platyrhinos, provides insight into chromosomal rearrangements among reptiles.</title>
        <authorList>
            <person name="Koochekian N."/>
            <person name="Ascanio A."/>
            <person name="Farleigh K."/>
            <person name="Card D.C."/>
            <person name="Schield D.R."/>
            <person name="Castoe T.A."/>
            <person name="Jezkova T."/>
        </authorList>
    </citation>
    <scope>NUCLEOTIDE SEQUENCE [LARGE SCALE GENOMIC DNA]</scope>
    <source>
        <strain evidence="2">NK-2021</strain>
    </source>
</reference>
<comment type="caution">
    <text evidence="2">The sequence shown here is derived from an EMBL/GenBank/DDBJ whole genome shotgun (WGS) entry which is preliminary data.</text>
</comment>
<name>A0ABQ7SRP0_PHRPL</name>
<proteinExistence type="predicted"/>
<dbReference type="InterPro" id="IPR018491">
    <property type="entry name" value="SLC12_C"/>
</dbReference>
<dbReference type="Pfam" id="PF03522">
    <property type="entry name" value="SLC12"/>
    <property type="match status" value="1"/>
</dbReference>
<sequence length="78" mass="8729">MKGKTLSIPSIISESSITTISSMHMGEFNQRLLEASTQFKKKQGKGTIDVWWLFDDGGKQHKLISCRRESGVGILKTM</sequence>
<gene>
    <name evidence="2" type="ORF">JD844_014451</name>
</gene>
<feature type="domain" description="SLC12A transporter C-terminal" evidence="1">
    <location>
        <begin position="20"/>
        <end position="58"/>
    </location>
</feature>
<evidence type="ECO:0000313" key="3">
    <source>
        <dbReference type="Proteomes" id="UP000826234"/>
    </source>
</evidence>
<protein>
    <recommendedName>
        <fullName evidence="1">SLC12A transporter C-terminal domain-containing protein</fullName>
    </recommendedName>
</protein>
<evidence type="ECO:0000313" key="2">
    <source>
        <dbReference type="EMBL" id="KAH0619970.1"/>
    </source>
</evidence>
<dbReference type="Proteomes" id="UP000826234">
    <property type="component" value="Unassembled WGS sequence"/>
</dbReference>
<keyword evidence="3" id="KW-1185">Reference proteome</keyword>
<evidence type="ECO:0000259" key="1">
    <source>
        <dbReference type="Pfam" id="PF03522"/>
    </source>
</evidence>
<organism evidence="2 3">
    <name type="scientific">Phrynosoma platyrhinos</name>
    <name type="common">Desert horned lizard</name>
    <dbReference type="NCBI Taxonomy" id="52577"/>
    <lineage>
        <taxon>Eukaryota</taxon>
        <taxon>Metazoa</taxon>
        <taxon>Chordata</taxon>
        <taxon>Craniata</taxon>
        <taxon>Vertebrata</taxon>
        <taxon>Euteleostomi</taxon>
        <taxon>Lepidosauria</taxon>
        <taxon>Squamata</taxon>
        <taxon>Bifurcata</taxon>
        <taxon>Unidentata</taxon>
        <taxon>Episquamata</taxon>
        <taxon>Toxicofera</taxon>
        <taxon>Iguania</taxon>
        <taxon>Phrynosomatidae</taxon>
        <taxon>Phrynosomatinae</taxon>
        <taxon>Phrynosoma</taxon>
    </lineage>
</organism>
<accession>A0ABQ7SRP0</accession>
<dbReference type="EMBL" id="JAIPUX010003439">
    <property type="protein sequence ID" value="KAH0619970.1"/>
    <property type="molecule type" value="Genomic_DNA"/>
</dbReference>